<feature type="compositionally biased region" description="Polar residues" evidence="3">
    <location>
        <begin position="358"/>
        <end position="368"/>
    </location>
</feature>
<name>A0A0G4F5G8_9ALVE</name>
<evidence type="ECO:0000256" key="3">
    <source>
        <dbReference type="SAM" id="MobiDB-lite"/>
    </source>
</evidence>
<evidence type="ECO:0000313" key="4">
    <source>
        <dbReference type="EMBL" id="CEM07587.1"/>
    </source>
</evidence>
<proteinExistence type="predicted"/>
<feature type="compositionally biased region" description="Basic and acidic residues" evidence="3">
    <location>
        <begin position="343"/>
        <end position="355"/>
    </location>
</feature>
<accession>A0A0G4F5G8</accession>
<gene>
    <name evidence="4" type="ORF">Cvel_2771</name>
</gene>
<dbReference type="VEuPathDB" id="CryptoDB:Cvel_2771"/>
<dbReference type="AlphaFoldDB" id="A0A0G4F5G8"/>
<evidence type="ECO:0000256" key="1">
    <source>
        <dbReference type="ARBA" id="ARBA00022729"/>
    </source>
</evidence>
<evidence type="ECO:0008006" key="5">
    <source>
        <dbReference type="Google" id="ProtNLM"/>
    </source>
</evidence>
<dbReference type="InterPro" id="IPR050955">
    <property type="entry name" value="Plant_Biomass_Hydrol_Est"/>
</dbReference>
<dbReference type="InterPro" id="IPR029058">
    <property type="entry name" value="AB_hydrolase_fold"/>
</dbReference>
<evidence type="ECO:0000256" key="2">
    <source>
        <dbReference type="ARBA" id="ARBA00022801"/>
    </source>
</evidence>
<dbReference type="SUPFAM" id="SSF53474">
    <property type="entry name" value="alpha/beta-Hydrolases"/>
    <property type="match status" value="1"/>
</dbReference>
<dbReference type="EMBL" id="CDMZ01000133">
    <property type="protein sequence ID" value="CEM07587.1"/>
    <property type="molecule type" value="Genomic_DNA"/>
</dbReference>
<keyword evidence="2" id="KW-0378">Hydrolase</keyword>
<sequence>MRSFALAVGAFALGASADKKAEFQLKTAEAGSRRVLVYFPAEISEMKGVTPKLHVGLHGLGDSPSNFCSATLLDEKAPKEGHILVCPAADQNGWFFQASWNAGKCCHSDNVDDFAFLESLLVYMGDAVDKDYAPFLPKDTETAVVEVTEAQKEVQKDLPFESVFFSGFSAGGMMSEAFACKHPEAIDAVASVGGAVVLRPGNMEGLSKCDQMMEEGRDPSVWQLRKREGNGERAVSILSMHGTADIKVPLGGNSLLGFPPIRSDLDAWVRRNQCSRAGEEGPPREESVPSSRTTVTALVWDEETSGCSSAIQQKLIKYGGGGHSWFHDTKFDTTTTIMQFHKDAEGRRAEAEKLSEGGTESTEVSLVE</sequence>
<dbReference type="PhylomeDB" id="A0A0G4F5G8"/>
<dbReference type="PANTHER" id="PTHR43037:SF5">
    <property type="entry name" value="FERULOYL ESTERASE"/>
    <property type="match status" value="1"/>
</dbReference>
<organism evidence="4">
    <name type="scientific">Chromera velia CCMP2878</name>
    <dbReference type="NCBI Taxonomy" id="1169474"/>
    <lineage>
        <taxon>Eukaryota</taxon>
        <taxon>Sar</taxon>
        <taxon>Alveolata</taxon>
        <taxon>Colpodellida</taxon>
        <taxon>Chromeraceae</taxon>
        <taxon>Chromera</taxon>
    </lineage>
</organism>
<keyword evidence="1" id="KW-0732">Signal</keyword>
<dbReference type="Gene3D" id="3.40.50.1820">
    <property type="entry name" value="alpha/beta hydrolase"/>
    <property type="match status" value="1"/>
</dbReference>
<dbReference type="PANTHER" id="PTHR43037">
    <property type="entry name" value="UNNAMED PRODUCT-RELATED"/>
    <property type="match status" value="1"/>
</dbReference>
<dbReference type="GO" id="GO:0016787">
    <property type="term" value="F:hydrolase activity"/>
    <property type="evidence" value="ECO:0007669"/>
    <property type="project" value="UniProtKB-KW"/>
</dbReference>
<protein>
    <recommendedName>
        <fullName evidence="5">Phospholipase/carboxylesterase/thioesterase domain-containing protein</fullName>
    </recommendedName>
</protein>
<reference evidence="4" key="1">
    <citation type="submission" date="2014-11" db="EMBL/GenBank/DDBJ databases">
        <authorList>
            <person name="Otto D Thomas"/>
            <person name="Naeem Raeece"/>
        </authorList>
    </citation>
    <scope>NUCLEOTIDE SEQUENCE</scope>
</reference>
<feature type="region of interest" description="Disordered" evidence="3">
    <location>
        <begin position="343"/>
        <end position="368"/>
    </location>
</feature>